<dbReference type="Proteomes" id="UP000294933">
    <property type="component" value="Unassembled WGS sequence"/>
</dbReference>
<protein>
    <submittedName>
        <fullName evidence="1">Uncharacterized protein</fullName>
    </submittedName>
</protein>
<organism evidence="1 2">
    <name type="scientific">Rickenella mellea</name>
    <dbReference type="NCBI Taxonomy" id="50990"/>
    <lineage>
        <taxon>Eukaryota</taxon>
        <taxon>Fungi</taxon>
        <taxon>Dikarya</taxon>
        <taxon>Basidiomycota</taxon>
        <taxon>Agaricomycotina</taxon>
        <taxon>Agaricomycetes</taxon>
        <taxon>Hymenochaetales</taxon>
        <taxon>Rickenellaceae</taxon>
        <taxon>Rickenella</taxon>
    </lineage>
</organism>
<dbReference type="VEuPathDB" id="FungiDB:BD410DRAFT_846166"/>
<dbReference type="EMBL" id="ML170358">
    <property type="protein sequence ID" value="TDL14297.1"/>
    <property type="molecule type" value="Genomic_DNA"/>
</dbReference>
<sequence length="165" mass="18529">MGIVIAGDRIREIVEIRKFEGKDAIVFVRGGDKKDSWREPRDKVIKDDYELTRHSGVLTDYDNDDFLDSIHGLVHGLFRTSRLFSFDVAQRRLNLQTSRLLERILVPLVPPDLGTPPPPDLPLVPHLLLRPLPVNASALAPLLRHPPLPTPPLVDSIGDPLLDPH</sequence>
<gene>
    <name evidence="1" type="ORF">BD410DRAFT_846166</name>
</gene>
<evidence type="ECO:0000313" key="1">
    <source>
        <dbReference type="EMBL" id="TDL14297.1"/>
    </source>
</evidence>
<reference evidence="1 2" key="1">
    <citation type="submission" date="2018-06" db="EMBL/GenBank/DDBJ databases">
        <title>A transcriptomic atlas of mushroom development highlights an independent origin of complex multicellularity.</title>
        <authorList>
            <consortium name="DOE Joint Genome Institute"/>
            <person name="Krizsan K."/>
            <person name="Almasi E."/>
            <person name="Merenyi Z."/>
            <person name="Sahu N."/>
            <person name="Viragh M."/>
            <person name="Koszo T."/>
            <person name="Mondo S."/>
            <person name="Kiss B."/>
            <person name="Balint B."/>
            <person name="Kues U."/>
            <person name="Barry K."/>
            <person name="Hegedus J.C."/>
            <person name="Henrissat B."/>
            <person name="Johnson J."/>
            <person name="Lipzen A."/>
            <person name="Ohm R."/>
            <person name="Nagy I."/>
            <person name="Pangilinan J."/>
            <person name="Yan J."/>
            <person name="Xiong Y."/>
            <person name="Grigoriev I.V."/>
            <person name="Hibbett D.S."/>
            <person name="Nagy L.G."/>
        </authorList>
    </citation>
    <scope>NUCLEOTIDE SEQUENCE [LARGE SCALE GENOMIC DNA]</scope>
    <source>
        <strain evidence="1 2">SZMC22713</strain>
    </source>
</reference>
<dbReference type="AlphaFoldDB" id="A0A4Y7PG03"/>
<accession>A0A4Y7PG03</accession>
<evidence type="ECO:0000313" key="2">
    <source>
        <dbReference type="Proteomes" id="UP000294933"/>
    </source>
</evidence>
<keyword evidence="2" id="KW-1185">Reference proteome</keyword>
<proteinExistence type="predicted"/>
<name>A0A4Y7PG03_9AGAM</name>